<evidence type="ECO:0000313" key="6">
    <source>
        <dbReference type="Proteomes" id="UP000692954"/>
    </source>
</evidence>
<accession>A0A8S1KH46</accession>
<dbReference type="GO" id="GO:0090734">
    <property type="term" value="C:site of DNA damage"/>
    <property type="evidence" value="ECO:0007669"/>
    <property type="project" value="TreeGrafter"/>
</dbReference>
<dbReference type="InterPro" id="IPR001841">
    <property type="entry name" value="Znf_RING"/>
</dbReference>
<feature type="signal peptide" evidence="3">
    <location>
        <begin position="1"/>
        <end position="20"/>
    </location>
</feature>
<feature type="domain" description="RING-type" evidence="4">
    <location>
        <begin position="366"/>
        <end position="406"/>
    </location>
</feature>
<evidence type="ECO:0000256" key="3">
    <source>
        <dbReference type="SAM" id="SignalP"/>
    </source>
</evidence>
<dbReference type="GO" id="GO:0031297">
    <property type="term" value="P:replication fork processing"/>
    <property type="evidence" value="ECO:0007669"/>
    <property type="project" value="TreeGrafter"/>
</dbReference>
<keyword evidence="2" id="KW-0472">Membrane</keyword>
<dbReference type="GO" id="GO:0016567">
    <property type="term" value="P:protein ubiquitination"/>
    <property type="evidence" value="ECO:0007669"/>
    <property type="project" value="TreeGrafter"/>
</dbReference>
<feature type="transmembrane region" description="Helical" evidence="2">
    <location>
        <begin position="286"/>
        <end position="308"/>
    </location>
</feature>
<dbReference type="EMBL" id="CAJJDN010000006">
    <property type="protein sequence ID" value="CAD8052416.1"/>
    <property type="molecule type" value="Genomic_DNA"/>
</dbReference>
<dbReference type="PROSITE" id="PS50089">
    <property type="entry name" value="ZF_RING_2"/>
    <property type="match status" value="1"/>
</dbReference>
<evidence type="ECO:0000259" key="4">
    <source>
        <dbReference type="PROSITE" id="PS50089"/>
    </source>
</evidence>
<dbReference type="InterPro" id="IPR052639">
    <property type="entry name" value="TRAIP_ubiq-protein_ligase"/>
</dbReference>
<keyword evidence="1" id="KW-0479">Metal-binding</keyword>
<keyword evidence="2" id="KW-0812">Transmembrane</keyword>
<keyword evidence="3" id="KW-0732">Signal</keyword>
<comment type="caution">
    <text evidence="5">The sequence shown here is derived from an EMBL/GenBank/DDBJ whole genome shotgun (WGS) entry which is preliminary data.</text>
</comment>
<keyword evidence="1" id="KW-0862">Zinc</keyword>
<name>A0A8S1KH46_9CILI</name>
<keyword evidence="2" id="KW-1133">Transmembrane helix</keyword>
<reference evidence="5" key="1">
    <citation type="submission" date="2021-01" db="EMBL/GenBank/DDBJ databases">
        <authorList>
            <consortium name="Genoscope - CEA"/>
            <person name="William W."/>
        </authorList>
    </citation>
    <scope>NUCLEOTIDE SEQUENCE</scope>
</reference>
<organism evidence="5 6">
    <name type="scientific">Paramecium sonneborni</name>
    <dbReference type="NCBI Taxonomy" id="65129"/>
    <lineage>
        <taxon>Eukaryota</taxon>
        <taxon>Sar</taxon>
        <taxon>Alveolata</taxon>
        <taxon>Ciliophora</taxon>
        <taxon>Intramacronucleata</taxon>
        <taxon>Oligohymenophorea</taxon>
        <taxon>Peniculida</taxon>
        <taxon>Parameciidae</taxon>
        <taxon>Paramecium</taxon>
    </lineage>
</organism>
<sequence>MILQLSFLIVLGNAYQLLNSIELEIVNKISGKLSLEKNDESFLLVFYFEKANYPLALVSDEIILDTDFNRTTKPKFIESKKEIYFDYESIQTHNNIHLIEIPQKNEVYYYIKDGFGPFRVRLEVYSKTHSTCINNCQGYSLNKIIQNTSCTSKCECQDGYFGSYCQFELQKIELDVLYEMQLIGRKMIYLSSQFNEQIILMAQDVIEPITLSFGILGVKGYEIPDQTTYTAILHNQLSLTRLMQNFKQTFQNSSTLIIGLYCKTNQTFKLSLQQEQIAKIWDGNCLFFIFASFNIIIIIICFGITNLCKQKDTQKMKKKVKVKVRPPLLEINPKNFSGQFFDKYFEIFNYEDFIKQNQEYQSYTQCVVCLDSLNQKEISINVCGHIFHHICLKKWLMKVLTCPSCRQQISYLQVIQGGWLGSKLSQSPLHPKNNPLSQLVNDSNILIQNNENIGMVDKEENNENQDS</sequence>
<evidence type="ECO:0000256" key="2">
    <source>
        <dbReference type="SAM" id="Phobius"/>
    </source>
</evidence>
<dbReference type="OrthoDB" id="8062037at2759"/>
<keyword evidence="6" id="KW-1185">Reference proteome</keyword>
<evidence type="ECO:0000256" key="1">
    <source>
        <dbReference type="PROSITE-ProRule" id="PRU00175"/>
    </source>
</evidence>
<dbReference type="PANTHER" id="PTHR46569">
    <property type="entry name" value="E3 UBIQUITIN-PROTEIN LIGASE TRAIP"/>
    <property type="match status" value="1"/>
</dbReference>
<feature type="chain" id="PRO_5035904771" description="RING-type domain-containing protein" evidence="3">
    <location>
        <begin position="21"/>
        <end position="467"/>
    </location>
</feature>
<gene>
    <name evidence="5" type="ORF">PSON_ATCC_30995.1.T0060443</name>
</gene>
<evidence type="ECO:0000313" key="5">
    <source>
        <dbReference type="EMBL" id="CAD8052416.1"/>
    </source>
</evidence>
<dbReference type="GO" id="GO:0008270">
    <property type="term" value="F:zinc ion binding"/>
    <property type="evidence" value="ECO:0007669"/>
    <property type="project" value="UniProtKB-KW"/>
</dbReference>
<dbReference type="GO" id="GO:0061630">
    <property type="term" value="F:ubiquitin protein ligase activity"/>
    <property type="evidence" value="ECO:0007669"/>
    <property type="project" value="TreeGrafter"/>
</dbReference>
<proteinExistence type="predicted"/>
<dbReference type="AlphaFoldDB" id="A0A8S1KH46"/>
<keyword evidence="1" id="KW-0863">Zinc-finger</keyword>
<dbReference type="CDD" id="cd16448">
    <property type="entry name" value="RING-H2"/>
    <property type="match status" value="1"/>
</dbReference>
<dbReference type="Pfam" id="PF13639">
    <property type="entry name" value="zf-RING_2"/>
    <property type="match status" value="1"/>
</dbReference>
<dbReference type="PANTHER" id="PTHR46569:SF1">
    <property type="entry name" value="E3 UBIQUITIN-PROTEIN LIGASE RFWD3-RELATED"/>
    <property type="match status" value="1"/>
</dbReference>
<dbReference type="Proteomes" id="UP000692954">
    <property type="component" value="Unassembled WGS sequence"/>
</dbReference>
<protein>
    <recommendedName>
        <fullName evidence="4">RING-type domain-containing protein</fullName>
    </recommendedName>
</protein>
<dbReference type="SMART" id="SM00184">
    <property type="entry name" value="RING"/>
    <property type="match status" value="1"/>
</dbReference>
<dbReference type="GO" id="GO:0005634">
    <property type="term" value="C:nucleus"/>
    <property type="evidence" value="ECO:0007669"/>
    <property type="project" value="TreeGrafter"/>
</dbReference>